<keyword evidence="9" id="KW-1185">Reference proteome</keyword>
<dbReference type="VEuPathDB" id="FungiDB:PHYBLDRAFT_178599"/>
<dbReference type="GO" id="GO:1990904">
    <property type="term" value="C:ribonucleoprotein complex"/>
    <property type="evidence" value="ECO:0007669"/>
    <property type="project" value="InterPro"/>
</dbReference>
<dbReference type="RefSeq" id="XP_018298481.1">
    <property type="nucleotide sequence ID" value="XM_018438014.1"/>
</dbReference>
<dbReference type="InterPro" id="IPR002344">
    <property type="entry name" value="Lupus_La"/>
</dbReference>
<evidence type="ECO:0000313" key="8">
    <source>
        <dbReference type="EMBL" id="OAD80441.1"/>
    </source>
</evidence>
<evidence type="ECO:0000259" key="6">
    <source>
        <dbReference type="PROSITE" id="PS50102"/>
    </source>
</evidence>
<comment type="subcellular location">
    <subcellularLocation>
        <location evidence="1">Nucleus</location>
    </subcellularLocation>
</comment>
<dbReference type="Gene3D" id="3.30.70.330">
    <property type="match status" value="1"/>
</dbReference>
<feature type="compositionally biased region" description="Basic and acidic residues" evidence="5">
    <location>
        <begin position="293"/>
        <end position="302"/>
    </location>
</feature>
<dbReference type="GO" id="GO:0006396">
    <property type="term" value="P:RNA processing"/>
    <property type="evidence" value="ECO:0007669"/>
    <property type="project" value="InterPro"/>
</dbReference>
<dbReference type="InterPro" id="IPR036388">
    <property type="entry name" value="WH-like_DNA-bd_sf"/>
</dbReference>
<evidence type="ECO:0000313" key="9">
    <source>
        <dbReference type="Proteomes" id="UP000077315"/>
    </source>
</evidence>
<evidence type="ECO:0000256" key="4">
    <source>
        <dbReference type="PROSITE-ProRule" id="PRU00332"/>
    </source>
</evidence>
<name>A0A167QXW9_PHYB8</name>
<dbReference type="InterPro" id="IPR006630">
    <property type="entry name" value="La_HTH"/>
</dbReference>
<dbReference type="OrthoDB" id="439993at2759"/>
<dbReference type="InParanoid" id="A0A167QXW9"/>
<dbReference type="Pfam" id="PF05383">
    <property type="entry name" value="La"/>
    <property type="match status" value="1"/>
</dbReference>
<dbReference type="STRING" id="763407.A0A167QXW9"/>
<dbReference type="PANTHER" id="PTHR22792:SF140">
    <property type="entry name" value="ACHILLES, ISOFORM A"/>
    <property type="match status" value="1"/>
</dbReference>
<proteinExistence type="predicted"/>
<evidence type="ECO:0000256" key="1">
    <source>
        <dbReference type="ARBA" id="ARBA00004123"/>
    </source>
</evidence>
<dbReference type="EMBL" id="KV440971">
    <property type="protein sequence ID" value="OAD80441.1"/>
    <property type="molecule type" value="Genomic_DNA"/>
</dbReference>
<gene>
    <name evidence="8" type="ORF">PHYBLDRAFT_178599</name>
</gene>
<dbReference type="PROSITE" id="PS50961">
    <property type="entry name" value="HTH_LA"/>
    <property type="match status" value="1"/>
</dbReference>
<evidence type="ECO:0000256" key="2">
    <source>
        <dbReference type="ARBA" id="ARBA00022884"/>
    </source>
</evidence>
<keyword evidence="2 4" id="KW-0694">RNA-binding</keyword>
<dbReference type="SUPFAM" id="SSF46785">
    <property type="entry name" value="Winged helix' DNA-binding domain"/>
    <property type="match status" value="1"/>
</dbReference>
<sequence>MSAVQENAVPSVQENTAAPVQETTVAPVQETTEAPAQEVTEAPAQEVTEAPAQEKPVTSINDKIRKQFNFYFGDSNLPYDKYLWTLTGSTGTGWVPIEKVASFKKMQTICDDLNTIIAALKEVPSDLLEIDEEAKNIRRKTTPVEVNHEIRSIYVNNLPLVDAGIDDRSIAAENMIALQNELEELFETVGEVLALRFKKFHNKMKGSAIVEFATPELSEKAAAKEWEFRGTKLFVQTSTQHAELKKNKPVNKPFNKHYKKHYEFNAFRPAPPRPTHNNKRKGDHEHKKQNKFAKKEQTVKETVDEEMPTAAPVAEAPVAPVAEAPAAPAETEAAPAAEVPAPAPAAVEEKAQPEEAKPVEEKAE</sequence>
<feature type="domain" description="RRM" evidence="6">
    <location>
        <begin position="151"/>
        <end position="249"/>
    </location>
</feature>
<dbReference type="PROSITE" id="PS50102">
    <property type="entry name" value="RRM"/>
    <property type="match status" value="1"/>
</dbReference>
<feature type="region of interest" description="Disordered" evidence="5">
    <location>
        <begin position="264"/>
        <end position="364"/>
    </location>
</feature>
<organism evidence="8 9">
    <name type="scientific">Phycomyces blakesleeanus (strain ATCC 8743b / DSM 1359 / FGSC 10004 / NBRC 33097 / NRRL 1555)</name>
    <dbReference type="NCBI Taxonomy" id="763407"/>
    <lineage>
        <taxon>Eukaryota</taxon>
        <taxon>Fungi</taxon>
        <taxon>Fungi incertae sedis</taxon>
        <taxon>Mucoromycota</taxon>
        <taxon>Mucoromycotina</taxon>
        <taxon>Mucoromycetes</taxon>
        <taxon>Mucorales</taxon>
        <taxon>Phycomycetaceae</taxon>
        <taxon>Phycomyces</taxon>
    </lineage>
</organism>
<dbReference type="FunCoup" id="A0A167QXW9">
    <property type="interactions" value="45"/>
</dbReference>
<dbReference type="GO" id="GO:0005634">
    <property type="term" value="C:nucleus"/>
    <property type="evidence" value="ECO:0007669"/>
    <property type="project" value="UniProtKB-SubCell"/>
</dbReference>
<dbReference type="AlphaFoldDB" id="A0A167QXW9"/>
<dbReference type="InterPro" id="IPR045180">
    <property type="entry name" value="La_dom_prot"/>
</dbReference>
<accession>A0A167QXW9</accession>
<dbReference type="InterPro" id="IPR036390">
    <property type="entry name" value="WH_DNA-bd_sf"/>
</dbReference>
<dbReference type="GO" id="GO:0003729">
    <property type="term" value="F:mRNA binding"/>
    <property type="evidence" value="ECO:0007669"/>
    <property type="project" value="TreeGrafter"/>
</dbReference>
<dbReference type="Gene3D" id="1.10.10.10">
    <property type="entry name" value="Winged helix-like DNA-binding domain superfamily/Winged helix DNA-binding domain"/>
    <property type="match status" value="1"/>
</dbReference>
<feature type="domain" description="HTH La-type RNA-binding" evidence="7">
    <location>
        <begin position="54"/>
        <end position="148"/>
    </location>
</feature>
<dbReference type="Pfam" id="PF00076">
    <property type="entry name" value="RRM_1"/>
    <property type="match status" value="1"/>
</dbReference>
<dbReference type="Proteomes" id="UP000077315">
    <property type="component" value="Unassembled WGS sequence"/>
</dbReference>
<evidence type="ECO:0000259" key="7">
    <source>
        <dbReference type="PROSITE" id="PS50961"/>
    </source>
</evidence>
<keyword evidence="3" id="KW-0539">Nucleus</keyword>
<protein>
    <recommendedName>
        <fullName evidence="10">HTH La-type RNA-binding domain-containing protein</fullName>
    </recommendedName>
</protein>
<dbReference type="InterPro" id="IPR012677">
    <property type="entry name" value="Nucleotide-bd_a/b_plait_sf"/>
</dbReference>
<evidence type="ECO:0008006" key="10">
    <source>
        <dbReference type="Google" id="ProtNLM"/>
    </source>
</evidence>
<dbReference type="InterPro" id="IPR000504">
    <property type="entry name" value="RRM_dom"/>
</dbReference>
<feature type="compositionally biased region" description="Polar residues" evidence="5">
    <location>
        <begin position="1"/>
        <end position="34"/>
    </location>
</feature>
<dbReference type="SMART" id="SM00360">
    <property type="entry name" value="RRM"/>
    <property type="match status" value="1"/>
</dbReference>
<dbReference type="PRINTS" id="PR00302">
    <property type="entry name" value="LUPUSLA"/>
</dbReference>
<dbReference type="InterPro" id="IPR035979">
    <property type="entry name" value="RBD_domain_sf"/>
</dbReference>
<feature type="region of interest" description="Disordered" evidence="5">
    <location>
        <begin position="1"/>
        <end position="58"/>
    </location>
</feature>
<dbReference type="SMART" id="SM00715">
    <property type="entry name" value="LA"/>
    <property type="match status" value="1"/>
</dbReference>
<dbReference type="SUPFAM" id="SSF54928">
    <property type="entry name" value="RNA-binding domain, RBD"/>
    <property type="match status" value="1"/>
</dbReference>
<feature type="compositionally biased region" description="Basic and acidic residues" evidence="5">
    <location>
        <begin position="347"/>
        <end position="364"/>
    </location>
</feature>
<feature type="compositionally biased region" description="Low complexity" evidence="5">
    <location>
        <begin position="308"/>
        <end position="346"/>
    </location>
</feature>
<dbReference type="GeneID" id="28998920"/>
<dbReference type="PANTHER" id="PTHR22792">
    <property type="entry name" value="LUPUS LA PROTEIN-RELATED"/>
    <property type="match status" value="1"/>
</dbReference>
<evidence type="ECO:0000256" key="3">
    <source>
        <dbReference type="ARBA" id="ARBA00023242"/>
    </source>
</evidence>
<reference evidence="9" key="1">
    <citation type="submission" date="2015-06" db="EMBL/GenBank/DDBJ databases">
        <title>Expansion of signal transduction pathways in fungi by whole-genome duplication.</title>
        <authorList>
            <consortium name="DOE Joint Genome Institute"/>
            <person name="Corrochano L.M."/>
            <person name="Kuo A."/>
            <person name="Marcet-Houben M."/>
            <person name="Polaino S."/>
            <person name="Salamov A."/>
            <person name="Villalobos J.M."/>
            <person name="Alvarez M.I."/>
            <person name="Avalos J."/>
            <person name="Benito E.P."/>
            <person name="Benoit I."/>
            <person name="Burger G."/>
            <person name="Camino L.P."/>
            <person name="Canovas D."/>
            <person name="Cerda-Olmedo E."/>
            <person name="Cheng J.-F."/>
            <person name="Dominguez A."/>
            <person name="Elias M."/>
            <person name="Eslava A.P."/>
            <person name="Glaser F."/>
            <person name="Grimwood J."/>
            <person name="Gutierrez G."/>
            <person name="Heitman J."/>
            <person name="Henrissat B."/>
            <person name="Iturriaga E.A."/>
            <person name="Lang B.F."/>
            <person name="Lavin J.L."/>
            <person name="Lee S."/>
            <person name="Li W."/>
            <person name="Lindquist E."/>
            <person name="Lopez-Garcia S."/>
            <person name="Luque E.M."/>
            <person name="Marcos A.T."/>
            <person name="Martin J."/>
            <person name="McCluskey K."/>
            <person name="Medina H.R."/>
            <person name="Miralles-Duran A."/>
            <person name="Miyazaki A."/>
            <person name="Munoz-Torres E."/>
            <person name="Oguiza J.A."/>
            <person name="Ohm R."/>
            <person name="Olmedo M."/>
            <person name="Orejas M."/>
            <person name="Ortiz-Castellanos L."/>
            <person name="Pisabarro A.G."/>
            <person name="Rodriguez-Romero J."/>
            <person name="Ruiz-Herrera J."/>
            <person name="Ruiz-Vazquez R."/>
            <person name="Sanz C."/>
            <person name="Schackwitz W."/>
            <person name="Schmutz J."/>
            <person name="Shahriari M."/>
            <person name="Shelest E."/>
            <person name="Silva-Franco F."/>
            <person name="Soanes D."/>
            <person name="Syed K."/>
            <person name="Tagua V.G."/>
            <person name="Talbot N.J."/>
            <person name="Thon M."/>
            <person name="De vries R.P."/>
            <person name="Wiebenga A."/>
            <person name="Yadav J.S."/>
            <person name="Braun E.L."/>
            <person name="Baker S."/>
            <person name="Garre V."/>
            <person name="Horwitz B."/>
            <person name="Torres-Martinez S."/>
            <person name="Idnurm A."/>
            <person name="Herrera-Estrella A."/>
            <person name="Gabaldon T."/>
            <person name="Grigoriev I.V."/>
        </authorList>
    </citation>
    <scope>NUCLEOTIDE SEQUENCE [LARGE SCALE GENOMIC DNA]</scope>
    <source>
        <strain evidence="9">NRRL 1555(-)</strain>
    </source>
</reference>
<evidence type="ECO:0000256" key="5">
    <source>
        <dbReference type="SAM" id="MobiDB-lite"/>
    </source>
</evidence>